<dbReference type="AlphaFoldDB" id="A0A5C6DFC8"/>
<dbReference type="InterPro" id="IPR046454">
    <property type="entry name" value="GpA_endonuclease"/>
</dbReference>
<evidence type="ECO:0000259" key="1">
    <source>
        <dbReference type="Pfam" id="PF20454"/>
    </source>
</evidence>
<evidence type="ECO:0000313" key="2">
    <source>
        <dbReference type="EMBL" id="TWU35382.1"/>
    </source>
</evidence>
<sequence>MRDANWGHSTNVVYQFCWQSLHASILLPSHGRFVGASSSPFSEYKRRPGDRVGLNWRIPSINGKRAIRHVIYDTNWWKSFTHARLAVAMGDRGCLSIFGDRSEQHRLFAEQVTAEYFVKTEGRGRTVDEWKARPEQPDNHWLDCLVGCAVGASMQGALLFGTDSQAVNRRERVSFSDLQRKKRKR</sequence>
<accession>A0A5C6DFC8</accession>
<proteinExistence type="predicted"/>
<dbReference type="Pfam" id="PF20454">
    <property type="entry name" value="GpA_nuclease"/>
    <property type="match status" value="1"/>
</dbReference>
<evidence type="ECO:0000313" key="3">
    <source>
        <dbReference type="Proteomes" id="UP000315471"/>
    </source>
</evidence>
<protein>
    <submittedName>
        <fullName evidence="2">Phage terminase large subunit (GpA)</fullName>
    </submittedName>
</protein>
<comment type="caution">
    <text evidence="2">The sequence shown here is derived from an EMBL/GenBank/DDBJ whole genome shotgun (WGS) entry which is preliminary data.</text>
</comment>
<gene>
    <name evidence="2" type="ORF">Q31b_54780</name>
</gene>
<organism evidence="2 3">
    <name type="scientific">Novipirellula aureliae</name>
    <dbReference type="NCBI Taxonomy" id="2527966"/>
    <lineage>
        <taxon>Bacteria</taxon>
        <taxon>Pseudomonadati</taxon>
        <taxon>Planctomycetota</taxon>
        <taxon>Planctomycetia</taxon>
        <taxon>Pirellulales</taxon>
        <taxon>Pirellulaceae</taxon>
        <taxon>Novipirellula</taxon>
    </lineage>
</organism>
<dbReference type="EMBL" id="SJPY01000010">
    <property type="protein sequence ID" value="TWU35382.1"/>
    <property type="molecule type" value="Genomic_DNA"/>
</dbReference>
<dbReference type="GO" id="GO:0004519">
    <property type="term" value="F:endonuclease activity"/>
    <property type="evidence" value="ECO:0007669"/>
    <property type="project" value="InterPro"/>
</dbReference>
<feature type="domain" description="Terminase large subunit GpA endonuclease" evidence="1">
    <location>
        <begin position="7"/>
        <end position="156"/>
    </location>
</feature>
<reference evidence="2 3" key="1">
    <citation type="submission" date="2019-02" db="EMBL/GenBank/DDBJ databases">
        <title>Deep-cultivation of Planctomycetes and their phenomic and genomic characterization uncovers novel biology.</title>
        <authorList>
            <person name="Wiegand S."/>
            <person name="Jogler M."/>
            <person name="Boedeker C."/>
            <person name="Pinto D."/>
            <person name="Vollmers J."/>
            <person name="Rivas-Marin E."/>
            <person name="Kohn T."/>
            <person name="Peeters S.H."/>
            <person name="Heuer A."/>
            <person name="Rast P."/>
            <person name="Oberbeckmann S."/>
            <person name="Bunk B."/>
            <person name="Jeske O."/>
            <person name="Meyerdierks A."/>
            <person name="Storesund J.E."/>
            <person name="Kallscheuer N."/>
            <person name="Luecker S."/>
            <person name="Lage O.M."/>
            <person name="Pohl T."/>
            <person name="Merkel B.J."/>
            <person name="Hornburger P."/>
            <person name="Mueller R.-W."/>
            <person name="Bruemmer F."/>
            <person name="Labrenz M."/>
            <person name="Spormann A.M."/>
            <person name="Op Den Camp H."/>
            <person name="Overmann J."/>
            <person name="Amann R."/>
            <person name="Jetten M.S.M."/>
            <person name="Mascher T."/>
            <person name="Medema M.H."/>
            <person name="Devos D.P."/>
            <person name="Kaster A.-K."/>
            <person name="Ovreas L."/>
            <person name="Rohde M."/>
            <person name="Galperin M.Y."/>
            <person name="Jogler C."/>
        </authorList>
    </citation>
    <scope>NUCLEOTIDE SEQUENCE [LARGE SCALE GENOMIC DNA]</scope>
    <source>
        <strain evidence="2 3">Q31b</strain>
    </source>
</reference>
<dbReference type="Proteomes" id="UP000315471">
    <property type="component" value="Unassembled WGS sequence"/>
</dbReference>
<keyword evidence="3" id="KW-1185">Reference proteome</keyword>
<name>A0A5C6DFC8_9BACT</name>